<dbReference type="EMBL" id="NWUX01000036">
    <property type="protein sequence ID" value="PCF93574.1"/>
    <property type="molecule type" value="Genomic_DNA"/>
</dbReference>
<dbReference type="RefSeq" id="WP_096655242.1">
    <property type="nucleotide sequence ID" value="NZ_NWUX01000036.1"/>
</dbReference>
<dbReference type="Gene3D" id="3.10.129.10">
    <property type="entry name" value="Hotdog Thioesterase"/>
    <property type="match status" value="1"/>
</dbReference>
<evidence type="ECO:0000313" key="3">
    <source>
        <dbReference type="EMBL" id="PCF93574.1"/>
    </source>
</evidence>
<evidence type="ECO:0000313" key="4">
    <source>
        <dbReference type="Proteomes" id="UP000218677"/>
    </source>
</evidence>
<dbReference type="Pfam" id="PF13279">
    <property type="entry name" value="4HBT_2"/>
    <property type="match status" value="1"/>
</dbReference>
<accession>A0A2A4HHP5</accession>
<protein>
    <recommendedName>
        <fullName evidence="5">Thioesterase</fullName>
    </recommendedName>
</protein>
<organism evidence="3 4">
    <name type="scientific">Vreelandella nigrificans</name>
    <dbReference type="NCBI Taxonomy" id="2042704"/>
    <lineage>
        <taxon>Bacteria</taxon>
        <taxon>Pseudomonadati</taxon>
        <taxon>Pseudomonadota</taxon>
        <taxon>Gammaproteobacteria</taxon>
        <taxon>Oceanospirillales</taxon>
        <taxon>Halomonadaceae</taxon>
        <taxon>Vreelandella</taxon>
    </lineage>
</organism>
<evidence type="ECO:0000256" key="1">
    <source>
        <dbReference type="ARBA" id="ARBA00005953"/>
    </source>
</evidence>
<keyword evidence="4" id="KW-1185">Reference proteome</keyword>
<dbReference type="AlphaFoldDB" id="A0A2A4HHP5"/>
<sequence length="146" mass="16300">MERVTLDFPAAAVIHRHPLTVRVTDMNYSWHLGHDALVSLLHEARVHAFATLGIPEWDMQSYPSIVVDLAVQYQHEARWPDALVIETAVPEPGGKALTIYQRIRNPEADKVVATARVNQLLLDLSTGRPVDVPEKVRQALAQARGI</sequence>
<keyword evidence="2" id="KW-0378">Hydrolase</keyword>
<dbReference type="InterPro" id="IPR029069">
    <property type="entry name" value="HotDog_dom_sf"/>
</dbReference>
<dbReference type="PANTHER" id="PTHR31793:SF27">
    <property type="entry name" value="NOVEL THIOESTERASE SUPERFAMILY DOMAIN AND SAPOSIN A-TYPE DOMAIN CONTAINING PROTEIN (0610012H03RIK)"/>
    <property type="match status" value="1"/>
</dbReference>
<dbReference type="PANTHER" id="PTHR31793">
    <property type="entry name" value="4-HYDROXYBENZOYL-COA THIOESTERASE FAMILY MEMBER"/>
    <property type="match status" value="1"/>
</dbReference>
<name>A0A2A4HHP5_9GAMM</name>
<proteinExistence type="inferred from homology"/>
<comment type="similarity">
    <text evidence="1">Belongs to the 4-hydroxybenzoyl-CoA thioesterase family.</text>
</comment>
<reference evidence="4" key="1">
    <citation type="submission" date="2017-09" db="EMBL/GenBank/DDBJ databases">
        <authorList>
            <person name="Cho G.-S."/>
            <person name="Oguntoyinbo F.A."/>
            <person name="Cnockaert M."/>
            <person name="Kabisch J."/>
            <person name="Neve H."/>
            <person name="Bockelmann W."/>
            <person name="Wenning M."/>
            <person name="Franz C.M."/>
            <person name="Vandamme P."/>
        </authorList>
    </citation>
    <scope>NUCLEOTIDE SEQUENCE [LARGE SCALE GENOMIC DNA]</scope>
    <source>
        <strain evidence="4">MBT G8648</strain>
    </source>
</reference>
<evidence type="ECO:0008006" key="5">
    <source>
        <dbReference type="Google" id="ProtNLM"/>
    </source>
</evidence>
<dbReference type="SUPFAM" id="SSF54637">
    <property type="entry name" value="Thioesterase/thiol ester dehydrase-isomerase"/>
    <property type="match status" value="1"/>
</dbReference>
<dbReference type="InterPro" id="IPR050563">
    <property type="entry name" value="4-hydroxybenzoyl-CoA_TE"/>
</dbReference>
<dbReference type="Proteomes" id="UP000218677">
    <property type="component" value="Unassembled WGS sequence"/>
</dbReference>
<dbReference type="OrthoDB" id="333038at2"/>
<gene>
    <name evidence="3" type="ORF">CPA45_21665</name>
</gene>
<dbReference type="CDD" id="cd00586">
    <property type="entry name" value="4HBT"/>
    <property type="match status" value="1"/>
</dbReference>
<dbReference type="GO" id="GO:0047617">
    <property type="term" value="F:fatty acyl-CoA hydrolase activity"/>
    <property type="evidence" value="ECO:0007669"/>
    <property type="project" value="TreeGrafter"/>
</dbReference>
<comment type="caution">
    <text evidence="3">The sequence shown here is derived from an EMBL/GenBank/DDBJ whole genome shotgun (WGS) entry which is preliminary data.</text>
</comment>
<evidence type="ECO:0000256" key="2">
    <source>
        <dbReference type="ARBA" id="ARBA00022801"/>
    </source>
</evidence>